<dbReference type="PANTHER" id="PTHR43684">
    <property type="match status" value="1"/>
</dbReference>
<dbReference type="EMBL" id="OC877944">
    <property type="protein sequence ID" value="CAD7640311.1"/>
    <property type="molecule type" value="Genomic_DNA"/>
</dbReference>
<reference evidence="4" key="1">
    <citation type="submission" date="2020-11" db="EMBL/GenBank/DDBJ databases">
        <authorList>
            <person name="Tran Van P."/>
        </authorList>
    </citation>
    <scope>NUCLEOTIDE SEQUENCE</scope>
</reference>
<organism evidence="4">
    <name type="scientific">Medioppia subpectinata</name>
    <dbReference type="NCBI Taxonomy" id="1979941"/>
    <lineage>
        <taxon>Eukaryota</taxon>
        <taxon>Metazoa</taxon>
        <taxon>Ecdysozoa</taxon>
        <taxon>Arthropoda</taxon>
        <taxon>Chelicerata</taxon>
        <taxon>Arachnida</taxon>
        <taxon>Acari</taxon>
        <taxon>Acariformes</taxon>
        <taxon>Sarcoptiformes</taxon>
        <taxon>Oribatida</taxon>
        <taxon>Brachypylina</taxon>
        <taxon>Oppioidea</taxon>
        <taxon>Oppiidae</taxon>
        <taxon>Medioppia</taxon>
    </lineage>
</organism>
<evidence type="ECO:0000256" key="2">
    <source>
        <dbReference type="ARBA" id="ARBA00023140"/>
    </source>
</evidence>
<dbReference type="PANTHER" id="PTHR43684:SF1">
    <property type="entry name" value="ENOYL-COA DELTA ISOMERASE 2"/>
    <property type="match status" value="1"/>
</dbReference>
<keyword evidence="5" id="KW-1185">Reference proteome</keyword>
<proteinExistence type="predicted"/>
<evidence type="ECO:0000256" key="3">
    <source>
        <dbReference type="ARBA" id="ARBA00023235"/>
    </source>
</evidence>
<keyword evidence="2" id="KW-0576">Peroxisome</keyword>
<dbReference type="GO" id="GO:0005777">
    <property type="term" value="C:peroxisome"/>
    <property type="evidence" value="ECO:0007669"/>
    <property type="project" value="UniProtKB-SubCell"/>
</dbReference>
<evidence type="ECO:0000256" key="1">
    <source>
        <dbReference type="ARBA" id="ARBA00004275"/>
    </source>
</evidence>
<accession>A0A7R9LEM8</accession>
<dbReference type="Pfam" id="PF00378">
    <property type="entry name" value="ECH_1"/>
    <property type="match status" value="1"/>
</dbReference>
<keyword evidence="3" id="KW-0413">Isomerase</keyword>
<dbReference type="OrthoDB" id="409763at2759"/>
<dbReference type="GO" id="GO:0004165">
    <property type="term" value="F:delta(3)-delta(2)-enoyl-CoA isomerase activity"/>
    <property type="evidence" value="ECO:0007669"/>
    <property type="project" value="UniProtKB-ARBA"/>
</dbReference>
<dbReference type="AlphaFoldDB" id="A0A7R9LEM8"/>
<dbReference type="CDD" id="cd06558">
    <property type="entry name" value="crotonase-like"/>
    <property type="match status" value="1"/>
</dbReference>
<dbReference type="Gene3D" id="3.90.226.10">
    <property type="entry name" value="2-enoyl-CoA Hydratase, Chain A, domain 1"/>
    <property type="match status" value="1"/>
</dbReference>
<feature type="non-terminal residue" evidence="4">
    <location>
        <position position="218"/>
    </location>
</feature>
<dbReference type="InterPro" id="IPR051053">
    <property type="entry name" value="ECH/Chromodomain_protein"/>
</dbReference>
<dbReference type="InterPro" id="IPR029045">
    <property type="entry name" value="ClpP/crotonase-like_dom_sf"/>
</dbReference>
<sequence>MAAHDRSNATHELVTNPDQQILTENRHGVLVITLNRPQKLNAFSAEMYANLGKALRLAATDDTVTMAMITGTGKYFTTGNDLGMWTQSYGNSNSDITQTIMVISKLITALIDFPKPLIGAVNGPAIGIGATALALMDTVVASDAAYFHTPFTSLGVTAEGCSSYTFPKIMGTSLASDMLLFGRKLTAAEALQCGLVARVIPGAEFSSWVEKWVFDGTT</sequence>
<name>A0A7R9LEM8_9ACAR</name>
<comment type="subcellular location">
    <subcellularLocation>
        <location evidence="1">Peroxisome</location>
    </subcellularLocation>
</comment>
<dbReference type="Proteomes" id="UP000759131">
    <property type="component" value="Unassembled WGS sequence"/>
</dbReference>
<protein>
    <submittedName>
        <fullName evidence="4">Uncharacterized protein</fullName>
    </submittedName>
</protein>
<dbReference type="InterPro" id="IPR001753">
    <property type="entry name" value="Enoyl-CoA_hydra/iso"/>
</dbReference>
<gene>
    <name evidence="4" type="ORF">OSB1V03_LOCUS18151</name>
</gene>
<dbReference type="SUPFAM" id="SSF52096">
    <property type="entry name" value="ClpP/crotonase"/>
    <property type="match status" value="1"/>
</dbReference>
<evidence type="ECO:0000313" key="5">
    <source>
        <dbReference type="Proteomes" id="UP000759131"/>
    </source>
</evidence>
<evidence type="ECO:0000313" key="4">
    <source>
        <dbReference type="EMBL" id="CAD7640311.1"/>
    </source>
</evidence>
<dbReference type="EMBL" id="CAJPIZ010023369">
    <property type="protein sequence ID" value="CAG2118199.1"/>
    <property type="molecule type" value="Genomic_DNA"/>
</dbReference>